<organism evidence="7 8">
    <name type="scientific">Micrococcus luteus</name>
    <name type="common">Micrococcus lysodeikticus</name>
    <dbReference type="NCBI Taxonomy" id="1270"/>
    <lineage>
        <taxon>Bacteria</taxon>
        <taxon>Bacillati</taxon>
        <taxon>Actinomycetota</taxon>
        <taxon>Actinomycetes</taxon>
        <taxon>Micrococcales</taxon>
        <taxon>Micrococcaceae</taxon>
        <taxon>Micrococcus</taxon>
    </lineage>
</organism>
<proteinExistence type="predicted"/>
<evidence type="ECO:0000313" key="8">
    <source>
        <dbReference type="Proteomes" id="UP001205867"/>
    </source>
</evidence>
<comment type="cofactor">
    <cofactor evidence="1">
        <name>FMN</name>
        <dbReference type="ChEBI" id="CHEBI:58210"/>
    </cofactor>
</comment>
<protein>
    <submittedName>
        <fullName evidence="7">NADH:flavin oxidoreductase/NADH oxidase</fullName>
    </submittedName>
</protein>
<dbReference type="Pfam" id="PF00724">
    <property type="entry name" value="Oxidored_FMN"/>
    <property type="match status" value="1"/>
</dbReference>
<name>A0AAP3AI81_MICLU</name>
<dbReference type="GO" id="GO:0003959">
    <property type="term" value="F:NADPH dehydrogenase activity"/>
    <property type="evidence" value="ECO:0007669"/>
    <property type="project" value="InterPro"/>
</dbReference>
<dbReference type="Proteomes" id="UP001205867">
    <property type="component" value="Unassembled WGS sequence"/>
</dbReference>
<dbReference type="PANTHER" id="PTHR43303:SF4">
    <property type="entry name" value="NADPH DEHYDROGENASE C23G7.10C-RELATED"/>
    <property type="match status" value="1"/>
</dbReference>
<comment type="caution">
    <text evidence="7">The sequence shown here is derived from an EMBL/GenBank/DDBJ whole genome shotgun (WGS) entry which is preliminary data.</text>
</comment>
<dbReference type="GO" id="GO:0050661">
    <property type="term" value="F:NADP binding"/>
    <property type="evidence" value="ECO:0007669"/>
    <property type="project" value="InterPro"/>
</dbReference>
<gene>
    <name evidence="7" type="ORF">M3A82_003515</name>
</gene>
<dbReference type="PANTHER" id="PTHR43303">
    <property type="entry name" value="NADPH DEHYDROGENASE C23G7.10C-RELATED"/>
    <property type="match status" value="1"/>
</dbReference>
<accession>A0AAP3AI81</accession>
<sequence length="375" mass="40087">MTQTATPQTDAPAVPAIFEPIEINGVRVRNRLILPPMCQYSCEARDGIPHGWQFQHLGARAAGGFGIVVAEATAVTPEGRISPWDTGLWNDEQRDAWAPIAEYIASEGALPAIQLGHAGAKASTVPMHPGAPAGQPILEGPDSWETLSPSGVATNSMEIRTHAMRVDEIRETVQAFADAAERADRAGFGAVQLHAAHGYLIHQFLSPLTNTRTDEYGGDFEGRTRFLKEVVAAVREVWPADKVLGIRISGSDWVEGGWSIEETVRLAQELQGQVHWFDLSSAGIGDTYEGPQGPGYQVPLATAVKEGTEGIVVSAVGSLTGAEEVAAVVDEDRADAVCVGRAALANPNWPTAAALALDVPSEQVPMARQYFRAKW</sequence>
<dbReference type="EMBL" id="JALXKZ020000004">
    <property type="protein sequence ID" value="MCV7628413.1"/>
    <property type="molecule type" value="Genomic_DNA"/>
</dbReference>
<reference evidence="7" key="1">
    <citation type="submission" date="2023-06" db="EMBL/GenBank/DDBJ databases">
        <title>lsaBGC provides a comprehensive framework for evolutionary analysis of biosynthetic gene clusters within focal taxa.</title>
        <authorList>
            <person name="Salamzade R."/>
            <person name="Sandstrom S."/>
            <person name="Kalan L.R."/>
        </authorList>
    </citation>
    <scope>NUCLEOTIDE SEQUENCE</scope>
    <source>
        <strain evidence="7">P3-SID899</strain>
    </source>
</reference>
<dbReference type="InterPro" id="IPR044152">
    <property type="entry name" value="YqjM-like"/>
</dbReference>
<evidence type="ECO:0000313" key="7">
    <source>
        <dbReference type="EMBL" id="MCV7628413.1"/>
    </source>
</evidence>
<keyword evidence="3" id="KW-0288">FMN</keyword>
<keyword evidence="2" id="KW-0285">Flavoprotein</keyword>
<feature type="domain" description="NADH:flavin oxidoreductase/NADH oxidase N-terminal" evidence="6">
    <location>
        <begin position="17"/>
        <end position="353"/>
    </location>
</feature>
<evidence type="ECO:0000256" key="3">
    <source>
        <dbReference type="ARBA" id="ARBA00022643"/>
    </source>
</evidence>
<dbReference type="InterPro" id="IPR001155">
    <property type="entry name" value="OxRdtase_FMN_N"/>
</dbReference>
<evidence type="ECO:0000259" key="6">
    <source>
        <dbReference type="Pfam" id="PF00724"/>
    </source>
</evidence>
<keyword evidence="4" id="KW-0521">NADP</keyword>
<keyword evidence="5" id="KW-0560">Oxidoreductase</keyword>
<dbReference type="GO" id="GO:0010181">
    <property type="term" value="F:FMN binding"/>
    <property type="evidence" value="ECO:0007669"/>
    <property type="project" value="InterPro"/>
</dbReference>
<evidence type="ECO:0000256" key="2">
    <source>
        <dbReference type="ARBA" id="ARBA00022630"/>
    </source>
</evidence>
<dbReference type="AlphaFoldDB" id="A0AAP3AI81"/>
<evidence type="ECO:0000256" key="4">
    <source>
        <dbReference type="ARBA" id="ARBA00022857"/>
    </source>
</evidence>
<dbReference type="RefSeq" id="WP_216879914.1">
    <property type="nucleotide sequence ID" value="NZ_JAHHXH010000014.1"/>
</dbReference>
<evidence type="ECO:0000256" key="5">
    <source>
        <dbReference type="ARBA" id="ARBA00023002"/>
    </source>
</evidence>
<evidence type="ECO:0000256" key="1">
    <source>
        <dbReference type="ARBA" id="ARBA00001917"/>
    </source>
</evidence>